<organism evidence="2 3">
    <name type="scientific">Salegentibacter chungangensis</name>
    <dbReference type="NCBI Taxonomy" id="1335724"/>
    <lineage>
        <taxon>Bacteria</taxon>
        <taxon>Pseudomonadati</taxon>
        <taxon>Bacteroidota</taxon>
        <taxon>Flavobacteriia</taxon>
        <taxon>Flavobacteriales</taxon>
        <taxon>Flavobacteriaceae</taxon>
        <taxon>Salegentibacter</taxon>
    </lineage>
</organism>
<evidence type="ECO:0000313" key="2">
    <source>
        <dbReference type="EMBL" id="MFD1096546.1"/>
    </source>
</evidence>
<protein>
    <submittedName>
        <fullName evidence="2">VOC family protein</fullName>
    </submittedName>
</protein>
<dbReference type="PROSITE" id="PS51819">
    <property type="entry name" value="VOC"/>
    <property type="match status" value="1"/>
</dbReference>
<name>A0ABW3NW07_9FLAO</name>
<gene>
    <name evidence="2" type="ORF">ACFQ3Q_12345</name>
</gene>
<evidence type="ECO:0000313" key="3">
    <source>
        <dbReference type="Proteomes" id="UP001597131"/>
    </source>
</evidence>
<proteinExistence type="predicted"/>
<sequence>MKIERLEIYSSKGQEQLRFYRDLLGLEIQNHKEDSFEVKLGYSVLKFKRAEQSTPYHIAIHIPDKQEEEALRWLKERVAILKNNTDEIVDFSNWQAKSMYFYDKEENIMEFISRRNFNKPESAIFSEKSLLGISEIGLATTNIREKFNFLRENCGLEVFDGSFERFCAIGDPEGLIITINKKLKDWFPTGDKASASEFGLQISHNGKTHHLKFEKDELSFVSK</sequence>
<dbReference type="SUPFAM" id="SSF54593">
    <property type="entry name" value="Glyoxalase/Bleomycin resistance protein/Dihydroxybiphenyl dioxygenase"/>
    <property type="match status" value="1"/>
</dbReference>
<dbReference type="EMBL" id="JBHTLI010000002">
    <property type="protein sequence ID" value="MFD1096546.1"/>
    <property type="molecule type" value="Genomic_DNA"/>
</dbReference>
<dbReference type="Proteomes" id="UP001597131">
    <property type="component" value="Unassembled WGS sequence"/>
</dbReference>
<dbReference type="InterPro" id="IPR029068">
    <property type="entry name" value="Glyas_Bleomycin-R_OHBP_Dase"/>
</dbReference>
<accession>A0ABW3NW07</accession>
<reference evidence="3" key="1">
    <citation type="journal article" date="2019" name="Int. J. Syst. Evol. Microbiol.">
        <title>The Global Catalogue of Microorganisms (GCM) 10K type strain sequencing project: providing services to taxonomists for standard genome sequencing and annotation.</title>
        <authorList>
            <consortium name="The Broad Institute Genomics Platform"/>
            <consortium name="The Broad Institute Genome Sequencing Center for Infectious Disease"/>
            <person name="Wu L."/>
            <person name="Ma J."/>
        </authorList>
    </citation>
    <scope>NUCLEOTIDE SEQUENCE [LARGE SCALE GENOMIC DNA]</scope>
    <source>
        <strain evidence="3">CCUG 64793</strain>
    </source>
</reference>
<comment type="caution">
    <text evidence="2">The sequence shown here is derived from an EMBL/GenBank/DDBJ whole genome shotgun (WGS) entry which is preliminary data.</text>
</comment>
<dbReference type="RefSeq" id="WP_380746286.1">
    <property type="nucleotide sequence ID" value="NZ_JBHTLI010000002.1"/>
</dbReference>
<dbReference type="InterPro" id="IPR037523">
    <property type="entry name" value="VOC_core"/>
</dbReference>
<feature type="domain" description="VOC" evidence="1">
    <location>
        <begin position="2"/>
        <end position="114"/>
    </location>
</feature>
<evidence type="ECO:0000259" key="1">
    <source>
        <dbReference type="PROSITE" id="PS51819"/>
    </source>
</evidence>
<keyword evidence="3" id="KW-1185">Reference proteome</keyword>
<dbReference type="Gene3D" id="3.10.180.10">
    <property type="entry name" value="2,3-Dihydroxybiphenyl 1,2-Dioxygenase, domain 1"/>
    <property type="match status" value="1"/>
</dbReference>